<feature type="transmembrane region" description="Helical" evidence="2">
    <location>
        <begin position="106"/>
        <end position="129"/>
    </location>
</feature>
<dbReference type="GO" id="GO:0016853">
    <property type="term" value="F:isomerase activity"/>
    <property type="evidence" value="ECO:0007669"/>
    <property type="project" value="UniProtKB-KW"/>
</dbReference>
<accession>A0A7D3W4M5</accession>
<organism evidence="4 5">
    <name type="scientific">Actinomadura verrucosospora</name>
    <dbReference type="NCBI Taxonomy" id="46165"/>
    <lineage>
        <taxon>Bacteria</taxon>
        <taxon>Bacillati</taxon>
        <taxon>Actinomycetota</taxon>
        <taxon>Actinomycetes</taxon>
        <taxon>Streptosporangiales</taxon>
        <taxon>Thermomonosporaceae</taxon>
        <taxon>Actinomadura</taxon>
    </lineage>
</organism>
<evidence type="ECO:0000256" key="1">
    <source>
        <dbReference type="SAM" id="MobiDB-lite"/>
    </source>
</evidence>
<keyword evidence="4" id="KW-0413">Isomerase</keyword>
<dbReference type="Pfam" id="PF13845">
    <property type="entry name" value="Septum_form"/>
    <property type="match status" value="1"/>
</dbReference>
<sequence>MIPYLPAVTTPPDADDVQETPEEPSAAAAWTPPDTGTAAAPPPPEPAPAPAPPPPGPAPAPAPRRTNRFAIVALLSGVFGLVVFAIGFAIATFVQAGRRGEKGKGLAAAGLAASAVWIAAVLVLATGVLEPGGDAPESKGGKPRVTALLAGDCFTGLQDDRTSVYATKTPCTQPHDGEIGAVITLADAPYPGDGALLIEATKECRDRAGFLLNSRYSDHLELHIDRPRRAAWDKGRHDVTCALRYTGSEKLTSTLASALQGNLQWTTTLQPGDCIKKWSAADKEPVVDCTEPHEAQLFAVFTIQADEYPGDKAIQKKVDEGCTARAKRLWKDKPPSRTTEPVSWGPTREGWESQGSRLAYCLVTGRGGPLKKSVVPH</sequence>
<keyword evidence="2" id="KW-1133">Transmembrane helix</keyword>
<keyword evidence="5" id="KW-1185">Reference proteome</keyword>
<evidence type="ECO:0000256" key="2">
    <source>
        <dbReference type="SAM" id="Phobius"/>
    </source>
</evidence>
<evidence type="ECO:0000313" key="4">
    <source>
        <dbReference type="EMBL" id="QKG26292.1"/>
    </source>
</evidence>
<feature type="transmembrane region" description="Helical" evidence="2">
    <location>
        <begin position="69"/>
        <end position="94"/>
    </location>
</feature>
<dbReference type="InterPro" id="IPR026004">
    <property type="entry name" value="Septum_form"/>
</dbReference>
<feature type="region of interest" description="Disordered" evidence="1">
    <location>
        <begin position="1"/>
        <end position="62"/>
    </location>
</feature>
<feature type="compositionally biased region" description="Low complexity" evidence="1">
    <location>
        <begin position="26"/>
        <end position="39"/>
    </location>
</feature>
<gene>
    <name evidence="4" type="ORF">ACTIVE_7945</name>
</gene>
<feature type="domain" description="Septum formation-related" evidence="3">
    <location>
        <begin position="150"/>
        <end position="361"/>
    </location>
</feature>
<keyword evidence="2" id="KW-0812">Transmembrane</keyword>
<dbReference type="EMBL" id="CP053892">
    <property type="protein sequence ID" value="QKG26292.1"/>
    <property type="molecule type" value="Genomic_DNA"/>
</dbReference>
<evidence type="ECO:0000313" key="5">
    <source>
        <dbReference type="Proteomes" id="UP000501240"/>
    </source>
</evidence>
<feature type="compositionally biased region" description="Pro residues" evidence="1">
    <location>
        <begin position="40"/>
        <end position="62"/>
    </location>
</feature>
<feature type="compositionally biased region" description="Acidic residues" evidence="1">
    <location>
        <begin position="13"/>
        <end position="22"/>
    </location>
</feature>
<dbReference type="Proteomes" id="UP000501240">
    <property type="component" value="Chromosome"/>
</dbReference>
<protein>
    <submittedName>
        <fullName evidence="4">Peptidyl-prolyl cis-trans isomerase</fullName>
    </submittedName>
</protein>
<feature type="region of interest" description="Disordered" evidence="1">
    <location>
        <begin position="331"/>
        <end position="350"/>
    </location>
</feature>
<evidence type="ECO:0000259" key="3">
    <source>
        <dbReference type="Pfam" id="PF13845"/>
    </source>
</evidence>
<reference evidence="4 5" key="1">
    <citation type="submission" date="2020-05" db="EMBL/GenBank/DDBJ databases">
        <title>Actinomadura verrucosospora NRRL-B18236 (PFL_A860) Genome sequencing and assembly.</title>
        <authorList>
            <person name="Samborskyy M."/>
        </authorList>
    </citation>
    <scope>NUCLEOTIDE SEQUENCE [LARGE SCALE GENOMIC DNA]</scope>
    <source>
        <strain evidence="4 5">NRRL:B18236</strain>
    </source>
</reference>
<dbReference type="AlphaFoldDB" id="A0A7D3W4M5"/>
<proteinExistence type="predicted"/>
<keyword evidence="2" id="KW-0472">Membrane</keyword>
<name>A0A7D3W4M5_ACTVE</name>